<name>A0A662ZM40_9GAMM</name>
<dbReference type="PANTHER" id="PTHR45527">
    <property type="entry name" value="NONRIBOSOMAL PEPTIDE SYNTHETASE"/>
    <property type="match status" value="1"/>
</dbReference>
<dbReference type="GO" id="GO:0016874">
    <property type="term" value="F:ligase activity"/>
    <property type="evidence" value="ECO:0007669"/>
    <property type="project" value="UniProtKB-KW"/>
</dbReference>
<evidence type="ECO:0000313" key="3">
    <source>
        <dbReference type="EMBL" id="SFP81755.1"/>
    </source>
</evidence>
<dbReference type="GO" id="GO:0043041">
    <property type="term" value="P:amino acid activation for nonribosomal peptide biosynthetic process"/>
    <property type="evidence" value="ECO:0007669"/>
    <property type="project" value="TreeGrafter"/>
</dbReference>
<organism evidence="3 4">
    <name type="scientific">Ruminobacter amylophilus</name>
    <dbReference type="NCBI Taxonomy" id="867"/>
    <lineage>
        <taxon>Bacteria</taxon>
        <taxon>Pseudomonadati</taxon>
        <taxon>Pseudomonadota</taxon>
        <taxon>Gammaproteobacteria</taxon>
        <taxon>Aeromonadales</taxon>
        <taxon>Succinivibrionaceae</taxon>
        <taxon>Ruminobacter</taxon>
    </lineage>
</organism>
<keyword evidence="1" id="KW-0436">Ligase</keyword>
<dbReference type="InterPro" id="IPR057737">
    <property type="entry name" value="Condensation_MtbB-like"/>
</dbReference>
<dbReference type="SUPFAM" id="SSF56801">
    <property type="entry name" value="Acetyl-CoA synthetase-like"/>
    <property type="match status" value="1"/>
</dbReference>
<protein>
    <submittedName>
        <fullName evidence="3">AMP-binding enzyme</fullName>
    </submittedName>
</protein>
<dbReference type="GO" id="GO:0005737">
    <property type="term" value="C:cytoplasm"/>
    <property type="evidence" value="ECO:0007669"/>
    <property type="project" value="TreeGrafter"/>
</dbReference>
<dbReference type="OrthoDB" id="9757559at2"/>
<dbReference type="AlphaFoldDB" id="A0A662ZM40"/>
<dbReference type="GO" id="GO:0044550">
    <property type="term" value="P:secondary metabolite biosynthetic process"/>
    <property type="evidence" value="ECO:0007669"/>
    <property type="project" value="TreeGrafter"/>
</dbReference>
<dbReference type="Proteomes" id="UP000243745">
    <property type="component" value="Unassembled WGS sequence"/>
</dbReference>
<dbReference type="Pfam" id="PF00668">
    <property type="entry name" value="Condensation"/>
    <property type="match status" value="1"/>
</dbReference>
<keyword evidence="4" id="KW-1185">Reference proteome</keyword>
<dbReference type="RefSeq" id="WP_143066543.1">
    <property type="nucleotide sequence ID" value="NZ_FOXF01000102.1"/>
</dbReference>
<dbReference type="InterPro" id="IPR023213">
    <property type="entry name" value="CAT-like_dom_sf"/>
</dbReference>
<gene>
    <name evidence="3" type="ORF">SAMN02910344_02356</name>
</gene>
<proteinExistence type="predicted"/>
<dbReference type="Gene3D" id="3.30.559.30">
    <property type="entry name" value="Nonribosomal peptide synthetase, condensation domain"/>
    <property type="match status" value="1"/>
</dbReference>
<evidence type="ECO:0000256" key="1">
    <source>
        <dbReference type="ARBA" id="ARBA00022598"/>
    </source>
</evidence>
<dbReference type="GO" id="GO:0000036">
    <property type="term" value="F:acyl carrier activity"/>
    <property type="evidence" value="ECO:0007669"/>
    <property type="project" value="TreeGrafter"/>
</dbReference>
<feature type="domain" description="Condensation" evidence="2">
    <location>
        <begin position="18"/>
        <end position="436"/>
    </location>
</feature>
<feature type="non-terminal residue" evidence="3">
    <location>
        <position position="1"/>
    </location>
</feature>
<sequence>SSELFRVKEDPEHRHDPFPLTEVQQAYWMGQAPGLPLNSKTYYLVEMEGSDISVERLNEAFRLVVGRHEMLRTEITADGQQVIREKALVTPVEVTRVADVKQAVSAVSAWWNELNDMNESFPYAARAFEYGKNSMRLAMAFSYMNLDGYSIKMILREIAEAYRNSEKYSSRPPLALSFRDYILSHGYSEEKLQEAHRYWDEKIDDLPPAPQLPTECSPDRIEKSHFVRIAGTLPHKELDSIKARAREFGLTPSAVFLHAYAEVLCRYSGTDGVTVNMTLFDRMNVHPEIYDVAGDFTSLVPVAYRPDTTGSFAASTGVLAENLAEALDHRELSSIYIQRELSKRKGLSMASLPVVFTSTLGIADDLLSQDTGAGFLTLAEGGLSETPQVWLDHQLYETADGLYLSWDYVSELYDGNLIREMFECYMELIHRLVTESWQLNIQAELPKETVRIRTVVNTTSAPLSSLLLAERIHMNGITMADSPALFYGDRIVTYGQMHASVMRVASLLIQHGVKPLDRIAVSVPRGPLQ</sequence>
<dbReference type="Gene3D" id="3.40.50.980">
    <property type="match status" value="1"/>
</dbReference>
<dbReference type="PANTHER" id="PTHR45527:SF10">
    <property type="entry name" value="PYOCHELIN SYNTHASE PCHF"/>
    <property type="match status" value="1"/>
</dbReference>
<evidence type="ECO:0000313" key="4">
    <source>
        <dbReference type="Proteomes" id="UP000243745"/>
    </source>
</evidence>
<dbReference type="EMBL" id="FOXF01000102">
    <property type="protein sequence ID" value="SFP81755.1"/>
    <property type="molecule type" value="Genomic_DNA"/>
</dbReference>
<dbReference type="SUPFAM" id="SSF52777">
    <property type="entry name" value="CoA-dependent acyltransferases"/>
    <property type="match status" value="2"/>
</dbReference>
<dbReference type="GO" id="GO:0031177">
    <property type="term" value="F:phosphopantetheine binding"/>
    <property type="evidence" value="ECO:0007669"/>
    <property type="project" value="TreeGrafter"/>
</dbReference>
<feature type="non-terminal residue" evidence="3">
    <location>
        <position position="529"/>
    </location>
</feature>
<dbReference type="CDD" id="cd19535">
    <property type="entry name" value="Cyc_NRPS"/>
    <property type="match status" value="1"/>
</dbReference>
<evidence type="ECO:0000259" key="2">
    <source>
        <dbReference type="Pfam" id="PF00668"/>
    </source>
</evidence>
<reference evidence="3 4" key="1">
    <citation type="submission" date="2016-10" db="EMBL/GenBank/DDBJ databases">
        <authorList>
            <person name="Varghese N."/>
            <person name="Submissions S."/>
        </authorList>
    </citation>
    <scope>NUCLEOTIDE SEQUENCE [LARGE SCALE GENOMIC DNA]</scope>
    <source>
        <strain evidence="3 4">DSM 1361</strain>
    </source>
</reference>
<accession>A0A662ZM40</accession>
<dbReference type="InterPro" id="IPR001242">
    <property type="entry name" value="Condensation_dom"/>
</dbReference>
<dbReference type="Gene3D" id="3.30.559.10">
    <property type="entry name" value="Chloramphenicol acetyltransferase-like domain"/>
    <property type="match status" value="1"/>
</dbReference>